<dbReference type="PANTHER" id="PTHR45566:SF2">
    <property type="entry name" value="NARL SUBFAMILY"/>
    <property type="match status" value="1"/>
</dbReference>
<evidence type="ECO:0000313" key="7">
    <source>
        <dbReference type="EMBL" id="PZQ73966.1"/>
    </source>
</evidence>
<evidence type="ECO:0000256" key="3">
    <source>
        <dbReference type="PROSITE-ProRule" id="PRU00169"/>
    </source>
</evidence>
<evidence type="ECO:0000313" key="8">
    <source>
        <dbReference type="Proteomes" id="UP000249135"/>
    </source>
</evidence>
<gene>
    <name evidence="7" type="ORF">DI563_13520</name>
</gene>
<evidence type="ECO:0000259" key="6">
    <source>
        <dbReference type="PROSITE" id="PS50110"/>
    </source>
</evidence>
<name>A0A2W5Q981_VARPD</name>
<protein>
    <submittedName>
        <fullName evidence="7">DNA-binding response regulator</fullName>
    </submittedName>
</protein>
<dbReference type="InterPro" id="IPR058245">
    <property type="entry name" value="NreC/VraR/RcsB-like_REC"/>
</dbReference>
<dbReference type="InterPro" id="IPR011006">
    <property type="entry name" value="CheY-like_superfamily"/>
</dbReference>
<dbReference type="SUPFAM" id="SSF52172">
    <property type="entry name" value="CheY-like"/>
    <property type="match status" value="1"/>
</dbReference>
<dbReference type="PRINTS" id="PR00038">
    <property type="entry name" value="HTHLUXR"/>
</dbReference>
<sequence length="229" mass="24494">MAAVHPSPPQAAPPPGEADPAVPARGILVVDDHELVRLGLRALLLMQTRSVPVYEARSLADALALYGSHAASLHLVLLDLELPDAQGLDTLVRFRRAFPASRVIVLSGTGNPVLMQGALTLGAMAFLPKSGHLGEVLRYVQEHDLGALPPPASPAVSATARETQAQPDSQLQQLTPRQVEILDWLLAGKSNREIAQLSFLSEGTVKNHVSTLLLQFGMRSRAQLISALR</sequence>
<keyword evidence="1 3" id="KW-0597">Phosphoprotein</keyword>
<evidence type="ECO:0000259" key="5">
    <source>
        <dbReference type="PROSITE" id="PS50043"/>
    </source>
</evidence>
<dbReference type="CDD" id="cd17535">
    <property type="entry name" value="REC_NarL-like"/>
    <property type="match status" value="1"/>
</dbReference>
<feature type="compositionally biased region" description="Polar residues" evidence="4">
    <location>
        <begin position="161"/>
        <end position="171"/>
    </location>
</feature>
<dbReference type="Pfam" id="PF00072">
    <property type="entry name" value="Response_reg"/>
    <property type="match status" value="1"/>
</dbReference>
<keyword evidence="2 7" id="KW-0238">DNA-binding</keyword>
<dbReference type="PROSITE" id="PS50043">
    <property type="entry name" value="HTH_LUXR_2"/>
    <property type="match status" value="1"/>
</dbReference>
<dbReference type="PROSITE" id="PS50110">
    <property type="entry name" value="RESPONSE_REGULATORY"/>
    <property type="match status" value="1"/>
</dbReference>
<comment type="caution">
    <text evidence="7">The sequence shown here is derived from an EMBL/GenBank/DDBJ whole genome shotgun (WGS) entry which is preliminary data.</text>
</comment>
<dbReference type="InterPro" id="IPR000792">
    <property type="entry name" value="Tscrpt_reg_LuxR_C"/>
</dbReference>
<feature type="modified residue" description="4-aspartylphosphate" evidence="3">
    <location>
        <position position="79"/>
    </location>
</feature>
<dbReference type="InterPro" id="IPR001789">
    <property type="entry name" value="Sig_transdc_resp-reg_receiver"/>
</dbReference>
<organism evidence="7 8">
    <name type="scientific">Variovorax paradoxus</name>
    <dbReference type="NCBI Taxonomy" id="34073"/>
    <lineage>
        <taxon>Bacteria</taxon>
        <taxon>Pseudomonadati</taxon>
        <taxon>Pseudomonadota</taxon>
        <taxon>Betaproteobacteria</taxon>
        <taxon>Burkholderiales</taxon>
        <taxon>Comamonadaceae</taxon>
        <taxon>Variovorax</taxon>
    </lineage>
</organism>
<accession>A0A2W5Q981</accession>
<dbReference type="SMART" id="SM00448">
    <property type="entry name" value="REC"/>
    <property type="match status" value="1"/>
</dbReference>
<feature type="domain" description="HTH luxR-type" evidence="5">
    <location>
        <begin position="167"/>
        <end position="229"/>
    </location>
</feature>
<dbReference type="InterPro" id="IPR051015">
    <property type="entry name" value="EvgA-like"/>
</dbReference>
<dbReference type="CDD" id="cd06170">
    <property type="entry name" value="LuxR_C_like"/>
    <property type="match status" value="1"/>
</dbReference>
<reference evidence="7 8" key="1">
    <citation type="submission" date="2017-08" db="EMBL/GenBank/DDBJ databases">
        <title>Infants hospitalized years apart are colonized by the same room-sourced microbial strains.</title>
        <authorList>
            <person name="Brooks B."/>
            <person name="Olm M.R."/>
            <person name="Firek B.A."/>
            <person name="Baker R."/>
            <person name="Thomas B.C."/>
            <person name="Morowitz M.J."/>
            <person name="Banfield J.F."/>
        </authorList>
    </citation>
    <scope>NUCLEOTIDE SEQUENCE [LARGE SCALE GENOMIC DNA]</scope>
    <source>
        <strain evidence="7">S2_005_003_R2_41</strain>
    </source>
</reference>
<dbReference type="GO" id="GO:0000160">
    <property type="term" value="P:phosphorelay signal transduction system"/>
    <property type="evidence" value="ECO:0007669"/>
    <property type="project" value="InterPro"/>
</dbReference>
<dbReference type="SMART" id="SM00421">
    <property type="entry name" value="HTH_LUXR"/>
    <property type="match status" value="1"/>
</dbReference>
<evidence type="ECO:0000256" key="2">
    <source>
        <dbReference type="ARBA" id="ARBA00023125"/>
    </source>
</evidence>
<dbReference type="SUPFAM" id="SSF46894">
    <property type="entry name" value="C-terminal effector domain of the bipartite response regulators"/>
    <property type="match status" value="1"/>
</dbReference>
<dbReference type="AlphaFoldDB" id="A0A2W5Q981"/>
<dbReference type="Proteomes" id="UP000249135">
    <property type="component" value="Unassembled WGS sequence"/>
</dbReference>
<feature type="region of interest" description="Disordered" evidence="4">
    <location>
        <begin position="150"/>
        <end position="171"/>
    </location>
</feature>
<evidence type="ECO:0000256" key="4">
    <source>
        <dbReference type="SAM" id="MobiDB-lite"/>
    </source>
</evidence>
<dbReference type="Pfam" id="PF00196">
    <property type="entry name" value="GerE"/>
    <property type="match status" value="1"/>
</dbReference>
<dbReference type="GO" id="GO:0003677">
    <property type="term" value="F:DNA binding"/>
    <property type="evidence" value="ECO:0007669"/>
    <property type="project" value="UniProtKB-KW"/>
</dbReference>
<dbReference type="EMBL" id="QFPP01000156">
    <property type="protein sequence ID" value="PZQ73966.1"/>
    <property type="molecule type" value="Genomic_DNA"/>
</dbReference>
<dbReference type="PANTHER" id="PTHR45566">
    <property type="entry name" value="HTH-TYPE TRANSCRIPTIONAL REGULATOR YHJB-RELATED"/>
    <property type="match status" value="1"/>
</dbReference>
<dbReference type="GO" id="GO:0006355">
    <property type="term" value="P:regulation of DNA-templated transcription"/>
    <property type="evidence" value="ECO:0007669"/>
    <property type="project" value="InterPro"/>
</dbReference>
<evidence type="ECO:0000256" key="1">
    <source>
        <dbReference type="ARBA" id="ARBA00022553"/>
    </source>
</evidence>
<proteinExistence type="predicted"/>
<dbReference type="Gene3D" id="3.40.50.2300">
    <property type="match status" value="1"/>
</dbReference>
<feature type="domain" description="Response regulatory" evidence="6">
    <location>
        <begin position="26"/>
        <end position="144"/>
    </location>
</feature>
<dbReference type="InterPro" id="IPR016032">
    <property type="entry name" value="Sig_transdc_resp-reg_C-effctor"/>
</dbReference>